<proteinExistence type="predicted"/>
<evidence type="ECO:0000313" key="1">
    <source>
        <dbReference type="EMBL" id="MBB5722104.1"/>
    </source>
</evidence>
<dbReference type="AlphaFoldDB" id="A0A7W9BKB8"/>
<sequence length="45" mass="4846">MTKNTTPIGTGWHAIGRDAFIARRYTNALTALGAPSSPRMSRALD</sequence>
<name>A0A7W9BKB8_9RHOB</name>
<dbReference type="EMBL" id="JACIJM010000004">
    <property type="protein sequence ID" value="MBB5722104.1"/>
    <property type="molecule type" value="Genomic_DNA"/>
</dbReference>
<protein>
    <submittedName>
        <fullName evidence="1">Uncharacterized protein</fullName>
    </submittedName>
</protein>
<gene>
    <name evidence="1" type="ORF">FHS72_001728</name>
</gene>
<dbReference type="RefSeq" id="WP_183528048.1">
    <property type="nucleotide sequence ID" value="NZ_JACIJM010000004.1"/>
</dbReference>
<accession>A0A7W9BKB8</accession>
<evidence type="ECO:0000313" key="2">
    <source>
        <dbReference type="Proteomes" id="UP000535415"/>
    </source>
</evidence>
<organism evidence="1 2">
    <name type="scientific">Yoonia ponticola</name>
    <dbReference type="NCBI Taxonomy" id="1524255"/>
    <lineage>
        <taxon>Bacteria</taxon>
        <taxon>Pseudomonadati</taxon>
        <taxon>Pseudomonadota</taxon>
        <taxon>Alphaproteobacteria</taxon>
        <taxon>Rhodobacterales</taxon>
        <taxon>Paracoccaceae</taxon>
        <taxon>Yoonia</taxon>
    </lineage>
</organism>
<comment type="caution">
    <text evidence="1">The sequence shown here is derived from an EMBL/GenBank/DDBJ whole genome shotgun (WGS) entry which is preliminary data.</text>
</comment>
<dbReference type="Proteomes" id="UP000535415">
    <property type="component" value="Unassembled WGS sequence"/>
</dbReference>
<reference evidence="1 2" key="1">
    <citation type="submission" date="2020-08" db="EMBL/GenBank/DDBJ databases">
        <title>Genomic Encyclopedia of Type Strains, Phase IV (KMG-IV): sequencing the most valuable type-strain genomes for metagenomic binning, comparative biology and taxonomic classification.</title>
        <authorList>
            <person name="Goeker M."/>
        </authorList>
    </citation>
    <scope>NUCLEOTIDE SEQUENCE [LARGE SCALE GENOMIC DNA]</scope>
    <source>
        <strain evidence="1 2">DSM 101064</strain>
    </source>
</reference>
<keyword evidence="2" id="KW-1185">Reference proteome</keyword>